<dbReference type="PANTHER" id="PTHR16950:SF16">
    <property type="entry name" value="ZINC TRANSPORTER ZIP13"/>
    <property type="match status" value="1"/>
</dbReference>
<reference evidence="6 7" key="1">
    <citation type="journal article" date="2017" name="ISME J.">
        <title>Potential for microbial H2 and metal transformations associated with novel bacteria and archaea in deep terrestrial subsurface sediments.</title>
        <authorList>
            <person name="Hernsdorf A.W."/>
            <person name="Amano Y."/>
            <person name="Miyakawa K."/>
            <person name="Ise K."/>
            <person name="Suzuki Y."/>
            <person name="Anantharaman K."/>
            <person name="Probst A."/>
            <person name="Burstein D."/>
            <person name="Thomas B.C."/>
            <person name="Banfield J.F."/>
        </authorList>
    </citation>
    <scope>NUCLEOTIDE SEQUENCE [LARGE SCALE GENOMIC DNA]</scope>
    <source>
        <strain evidence="6">HGW-Falkowbacteria-1</strain>
    </source>
</reference>
<evidence type="ECO:0000256" key="3">
    <source>
        <dbReference type="ARBA" id="ARBA00022989"/>
    </source>
</evidence>
<feature type="transmembrane region" description="Helical" evidence="5">
    <location>
        <begin position="36"/>
        <end position="54"/>
    </location>
</feature>
<keyword evidence="3 5" id="KW-1133">Transmembrane helix</keyword>
<dbReference type="GO" id="GO:0046873">
    <property type="term" value="F:metal ion transmembrane transporter activity"/>
    <property type="evidence" value="ECO:0007669"/>
    <property type="project" value="InterPro"/>
</dbReference>
<name>A0A2N2E9K0_9BACT</name>
<feature type="transmembrane region" description="Helical" evidence="5">
    <location>
        <begin position="199"/>
        <end position="216"/>
    </location>
</feature>
<dbReference type="Proteomes" id="UP000233517">
    <property type="component" value="Unassembled WGS sequence"/>
</dbReference>
<evidence type="ECO:0000313" key="7">
    <source>
        <dbReference type="Proteomes" id="UP000233517"/>
    </source>
</evidence>
<comment type="caution">
    <text evidence="6">The sequence shown here is derived from an EMBL/GenBank/DDBJ whole genome shotgun (WGS) entry which is preliminary data.</text>
</comment>
<accession>A0A2N2E9K0</accession>
<evidence type="ECO:0000313" key="6">
    <source>
        <dbReference type="EMBL" id="PKM91414.1"/>
    </source>
</evidence>
<feature type="transmembrane region" description="Helical" evidence="5">
    <location>
        <begin position="173"/>
        <end position="193"/>
    </location>
</feature>
<evidence type="ECO:0000256" key="2">
    <source>
        <dbReference type="ARBA" id="ARBA00022692"/>
    </source>
</evidence>
<feature type="transmembrane region" description="Helical" evidence="5">
    <location>
        <begin position="74"/>
        <end position="93"/>
    </location>
</feature>
<dbReference type="EMBL" id="PHAI01000002">
    <property type="protein sequence ID" value="PKM91414.1"/>
    <property type="molecule type" value="Genomic_DNA"/>
</dbReference>
<proteinExistence type="predicted"/>
<evidence type="ECO:0000256" key="4">
    <source>
        <dbReference type="ARBA" id="ARBA00023136"/>
    </source>
</evidence>
<dbReference type="InterPro" id="IPR003689">
    <property type="entry name" value="ZIP"/>
</dbReference>
<keyword evidence="4 5" id="KW-0472">Membrane</keyword>
<feature type="transmembrane region" description="Helical" evidence="5">
    <location>
        <begin position="237"/>
        <end position="254"/>
    </location>
</feature>
<dbReference type="AlphaFoldDB" id="A0A2N2E9K0"/>
<evidence type="ECO:0000256" key="5">
    <source>
        <dbReference type="SAM" id="Phobius"/>
    </source>
</evidence>
<feature type="transmembrane region" description="Helical" evidence="5">
    <location>
        <begin position="6"/>
        <end position="29"/>
    </location>
</feature>
<organism evidence="6 7">
    <name type="scientific">Candidatus Falkowbacteria bacterium HGW-Falkowbacteria-1</name>
    <dbReference type="NCBI Taxonomy" id="2013768"/>
    <lineage>
        <taxon>Bacteria</taxon>
        <taxon>Candidatus Falkowiibacteriota</taxon>
    </lineage>
</organism>
<sequence>MGMIYLYIVVASFVTSLISLVGVFFLGFSVKKLQKILMFLVSLSAGTLLGDAFLHLLPEALEESMASGSVNNETVWFGVLAGIVIFFVLEKIIHWRHCHIPTSSEHVHTLGVMNLVGDGLHNLIDGMIIAGAFLVDIRLGLVTTIAVISHEIPQEIGDFGVLIHAGYTVKKALLFNFFSGLASLLGAVLAVAFSFYSDNFIGFIVPIAAGGFIYIASSDLIPELKKECGISKSLRQLFGIFIGLAFMVLVKFIFN</sequence>
<evidence type="ECO:0000256" key="1">
    <source>
        <dbReference type="ARBA" id="ARBA00004141"/>
    </source>
</evidence>
<gene>
    <name evidence="6" type="ORF">CVU82_02350</name>
</gene>
<protein>
    <submittedName>
        <fullName evidence="6">ZIP family metal transporter</fullName>
    </submittedName>
</protein>
<dbReference type="GO" id="GO:0016020">
    <property type="term" value="C:membrane"/>
    <property type="evidence" value="ECO:0007669"/>
    <property type="project" value="UniProtKB-SubCell"/>
</dbReference>
<dbReference type="PANTHER" id="PTHR16950">
    <property type="entry name" value="ZINC TRANSPORTER SLC39A7 HISTIDINE-RICH MEMBRANE PROTEIN KE4"/>
    <property type="match status" value="1"/>
</dbReference>
<dbReference type="Pfam" id="PF02535">
    <property type="entry name" value="Zip"/>
    <property type="match status" value="2"/>
</dbReference>
<comment type="subcellular location">
    <subcellularLocation>
        <location evidence="1">Membrane</location>
        <topology evidence="1">Multi-pass membrane protein</topology>
    </subcellularLocation>
</comment>
<keyword evidence="2 5" id="KW-0812">Transmembrane</keyword>